<evidence type="ECO:0000313" key="2">
    <source>
        <dbReference type="Proteomes" id="UP001280121"/>
    </source>
</evidence>
<dbReference type="Proteomes" id="UP001280121">
    <property type="component" value="Unassembled WGS sequence"/>
</dbReference>
<accession>A0AAD9X195</accession>
<sequence length="128" mass="14267">MAWTTVSTKSMTAATPDNTEVYSSNRCLHLIPTSVLVCFQILAEVVTETERLHNGIMEIAHVLVTFSLVTDTSALFNADVYEHVMGYCRCVNTHPHWLHHVPAKSVQMGDTSMIWDLRLNGTVGYSLS</sequence>
<comment type="caution">
    <text evidence="1">The sequence shown here is derived from an EMBL/GenBank/DDBJ whole genome shotgun (WGS) entry which is preliminary data.</text>
</comment>
<organism evidence="1 2">
    <name type="scientific">Dipteronia dyeriana</name>
    <dbReference type="NCBI Taxonomy" id="168575"/>
    <lineage>
        <taxon>Eukaryota</taxon>
        <taxon>Viridiplantae</taxon>
        <taxon>Streptophyta</taxon>
        <taxon>Embryophyta</taxon>
        <taxon>Tracheophyta</taxon>
        <taxon>Spermatophyta</taxon>
        <taxon>Magnoliopsida</taxon>
        <taxon>eudicotyledons</taxon>
        <taxon>Gunneridae</taxon>
        <taxon>Pentapetalae</taxon>
        <taxon>rosids</taxon>
        <taxon>malvids</taxon>
        <taxon>Sapindales</taxon>
        <taxon>Sapindaceae</taxon>
        <taxon>Hippocastanoideae</taxon>
        <taxon>Acereae</taxon>
        <taxon>Dipteronia</taxon>
    </lineage>
</organism>
<dbReference type="AlphaFoldDB" id="A0AAD9X195"/>
<gene>
    <name evidence="1" type="ORF">Ddye_018235</name>
</gene>
<evidence type="ECO:0000313" key="1">
    <source>
        <dbReference type="EMBL" id="KAK2650746.1"/>
    </source>
</evidence>
<dbReference type="EMBL" id="JANJYI010000005">
    <property type="protein sequence ID" value="KAK2650746.1"/>
    <property type="molecule type" value="Genomic_DNA"/>
</dbReference>
<name>A0AAD9X195_9ROSI</name>
<reference evidence="1" key="1">
    <citation type="journal article" date="2023" name="Plant J.">
        <title>Genome sequences and population genomics provide insights into the demographic history, inbreeding, and mutation load of two 'living fossil' tree species of Dipteronia.</title>
        <authorList>
            <person name="Feng Y."/>
            <person name="Comes H.P."/>
            <person name="Chen J."/>
            <person name="Zhu S."/>
            <person name="Lu R."/>
            <person name="Zhang X."/>
            <person name="Li P."/>
            <person name="Qiu J."/>
            <person name="Olsen K.M."/>
            <person name="Qiu Y."/>
        </authorList>
    </citation>
    <scope>NUCLEOTIDE SEQUENCE</scope>
    <source>
        <strain evidence="1">KIB01</strain>
    </source>
</reference>
<protein>
    <submittedName>
        <fullName evidence="1">Uncharacterized protein</fullName>
    </submittedName>
</protein>
<proteinExistence type="predicted"/>
<keyword evidence="2" id="KW-1185">Reference proteome</keyword>